<comment type="caution">
    <text evidence="2">The sequence shown here is derived from an EMBL/GenBank/DDBJ whole genome shotgun (WGS) entry which is preliminary data.</text>
</comment>
<proteinExistence type="predicted"/>
<accession>A0A371EAH8</accession>
<name>A0A371EAH8_MUCPR</name>
<evidence type="ECO:0000256" key="1">
    <source>
        <dbReference type="SAM" id="Phobius"/>
    </source>
</evidence>
<keyword evidence="3" id="KW-1185">Reference proteome</keyword>
<evidence type="ECO:0000313" key="2">
    <source>
        <dbReference type="EMBL" id="RDX63027.1"/>
    </source>
</evidence>
<gene>
    <name evidence="2" type="ORF">CR513_58591</name>
</gene>
<feature type="transmembrane region" description="Helical" evidence="1">
    <location>
        <begin position="38"/>
        <end position="66"/>
    </location>
</feature>
<organism evidence="2 3">
    <name type="scientific">Mucuna pruriens</name>
    <name type="common">Velvet bean</name>
    <name type="synonym">Dolichos pruriens</name>
    <dbReference type="NCBI Taxonomy" id="157652"/>
    <lineage>
        <taxon>Eukaryota</taxon>
        <taxon>Viridiplantae</taxon>
        <taxon>Streptophyta</taxon>
        <taxon>Embryophyta</taxon>
        <taxon>Tracheophyta</taxon>
        <taxon>Spermatophyta</taxon>
        <taxon>Magnoliopsida</taxon>
        <taxon>eudicotyledons</taxon>
        <taxon>Gunneridae</taxon>
        <taxon>Pentapetalae</taxon>
        <taxon>rosids</taxon>
        <taxon>fabids</taxon>
        <taxon>Fabales</taxon>
        <taxon>Fabaceae</taxon>
        <taxon>Papilionoideae</taxon>
        <taxon>50 kb inversion clade</taxon>
        <taxon>NPAAA clade</taxon>
        <taxon>indigoferoid/millettioid clade</taxon>
        <taxon>Phaseoleae</taxon>
        <taxon>Mucuna</taxon>
    </lineage>
</organism>
<keyword evidence="1" id="KW-0812">Transmembrane</keyword>
<dbReference type="EMBL" id="QJKJ01015125">
    <property type="protein sequence ID" value="RDX63027.1"/>
    <property type="molecule type" value="Genomic_DNA"/>
</dbReference>
<keyword evidence="1" id="KW-0472">Membrane</keyword>
<evidence type="ECO:0000313" key="3">
    <source>
        <dbReference type="Proteomes" id="UP000257109"/>
    </source>
</evidence>
<dbReference type="Proteomes" id="UP000257109">
    <property type="component" value="Unassembled WGS sequence"/>
</dbReference>
<feature type="non-terminal residue" evidence="2">
    <location>
        <position position="1"/>
    </location>
</feature>
<sequence>MTYSKQGIFISQRKYVHIFCKKHTNLDVNLLVFPSSKIFLKAMLGIGLVFKIGGSLIMEVYTYAYYASLVSDRKSITGLHILVWEPYKVITLGPNELPNLVSSSRLDDYNYL</sequence>
<reference evidence="2" key="1">
    <citation type="submission" date="2018-05" db="EMBL/GenBank/DDBJ databases">
        <title>Draft genome of Mucuna pruriens seed.</title>
        <authorList>
            <person name="Nnadi N.E."/>
            <person name="Vos R."/>
            <person name="Hasami M.H."/>
            <person name="Devisetty U.K."/>
            <person name="Aguiy J.C."/>
        </authorList>
    </citation>
    <scope>NUCLEOTIDE SEQUENCE [LARGE SCALE GENOMIC DNA]</scope>
    <source>
        <strain evidence="2">JCA_2017</strain>
    </source>
</reference>
<dbReference type="AlphaFoldDB" id="A0A371EAH8"/>
<protein>
    <submittedName>
        <fullName evidence="2">Uncharacterized protein</fullName>
    </submittedName>
</protein>
<keyword evidence="1" id="KW-1133">Transmembrane helix</keyword>